<keyword evidence="1" id="KW-0812">Transmembrane</keyword>
<dbReference type="WBParaSite" id="Hba_15269">
    <property type="protein sequence ID" value="Hba_15269"/>
    <property type="gene ID" value="Hba_15269"/>
</dbReference>
<name>A0A1I7XC52_HETBA</name>
<evidence type="ECO:0000313" key="2">
    <source>
        <dbReference type="Proteomes" id="UP000095283"/>
    </source>
</evidence>
<dbReference type="AlphaFoldDB" id="A0A1I7XC52"/>
<accession>A0A1I7XC52</accession>
<reference evidence="3" key="1">
    <citation type="submission" date="2016-11" db="UniProtKB">
        <authorList>
            <consortium name="WormBaseParasite"/>
        </authorList>
    </citation>
    <scope>IDENTIFICATION</scope>
</reference>
<keyword evidence="2" id="KW-1185">Reference proteome</keyword>
<organism evidence="2 3">
    <name type="scientific">Heterorhabditis bacteriophora</name>
    <name type="common">Entomopathogenic nematode worm</name>
    <dbReference type="NCBI Taxonomy" id="37862"/>
    <lineage>
        <taxon>Eukaryota</taxon>
        <taxon>Metazoa</taxon>
        <taxon>Ecdysozoa</taxon>
        <taxon>Nematoda</taxon>
        <taxon>Chromadorea</taxon>
        <taxon>Rhabditida</taxon>
        <taxon>Rhabditina</taxon>
        <taxon>Rhabditomorpha</taxon>
        <taxon>Strongyloidea</taxon>
        <taxon>Heterorhabditidae</taxon>
        <taxon>Heterorhabditis</taxon>
    </lineage>
</organism>
<evidence type="ECO:0000256" key="1">
    <source>
        <dbReference type="SAM" id="Phobius"/>
    </source>
</evidence>
<sequence length="66" mass="7205">MVAGGGASVVFTFFSSAKYFSILIFITIVLRNTAGGTRATSRQPSGEFNTERYSFILINSPTFVFL</sequence>
<dbReference type="Proteomes" id="UP000095283">
    <property type="component" value="Unplaced"/>
</dbReference>
<protein>
    <submittedName>
        <fullName evidence="3">Secreted protein</fullName>
    </submittedName>
</protein>
<evidence type="ECO:0000313" key="3">
    <source>
        <dbReference type="WBParaSite" id="Hba_15269"/>
    </source>
</evidence>
<keyword evidence="1" id="KW-0472">Membrane</keyword>
<keyword evidence="1" id="KW-1133">Transmembrane helix</keyword>
<feature type="transmembrane region" description="Helical" evidence="1">
    <location>
        <begin position="6"/>
        <end position="30"/>
    </location>
</feature>
<proteinExistence type="predicted"/>